<dbReference type="Proteomes" id="UP000027390">
    <property type="component" value="Segment"/>
</dbReference>
<keyword evidence="1" id="KW-0472">Membrane</keyword>
<reference evidence="2 3" key="1">
    <citation type="submission" date="2014-03" db="EMBL/GenBank/DDBJ databases">
        <authorList>
            <person name="Churilla B.M."/>
            <person name="Abrahim M.R."/>
            <person name="Burke K.A."/>
            <person name="Yu V.J."/>
            <person name="Adkins N.L."/>
            <person name="Cohen K.L."/>
            <person name="Colicchio M.A."/>
            <person name="Fasoranti T.O."/>
            <person name="Genkil J.S."/>
            <person name="Kramer Z.J."/>
            <person name="Prout A.K."/>
            <person name="Schafer C.E."/>
            <person name="Schwarz A.G."/>
            <person name="Tish M."/>
            <person name="Vispute N."/>
            <person name="Wilkes K.E."/>
            <person name="Williams C.R."/>
            <person name="Xiao X."/>
            <person name="Yoder B.A."/>
            <person name="Lapin J.S."/>
            <person name="Ott C.T."/>
            <person name="Walburn T.D."/>
            <person name="Bradley K.W."/>
            <person name="Clarke D.Q."/>
            <person name="Lewis M.F."/>
            <person name="Barker L.P."/>
            <person name="Bailey C."/>
            <person name="Asai D.J."/>
            <person name="Bowman C.A."/>
            <person name="Russell D.A."/>
            <person name="Pope W.H."/>
            <person name="Jacobs-Sera D."/>
            <person name="Hendrix R.W."/>
            <person name="Hatfull G.F."/>
        </authorList>
    </citation>
    <scope>NUCLEOTIDE SEQUENCE [LARGE SCALE GENOMIC DNA]</scope>
</reference>
<evidence type="ECO:0000256" key="1">
    <source>
        <dbReference type="SAM" id="Phobius"/>
    </source>
</evidence>
<gene>
    <name evidence="2" type="primary">7</name>
    <name evidence="2" type="ORF">PBI_WILLIS_7</name>
</gene>
<keyword evidence="1" id="KW-0812">Transmembrane</keyword>
<proteinExistence type="predicted"/>
<dbReference type="EMBL" id="KJ595575">
    <property type="protein sequence ID" value="AID18087.1"/>
    <property type="molecule type" value="Genomic_DNA"/>
</dbReference>
<organism evidence="2 3">
    <name type="scientific">Mycobacterium phage Willis</name>
    <dbReference type="NCBI Taxonomy" id="1486404"/>
    <lineage>
        <taxon>Viruses</taxon>
        <taxon>Duplodnaviria</taxon>
        <taxon>Heunggongvirae</taxon>
        <taxon>Uroviricota</taxon>
        <taxon>Caudoviricetes</taxon>
        <taxon>Ceeclamvirinae</taxon>
        <taxon>Bixzunavirus</taxon>
        <taxon>Bixzunavirus Bxz1</taxon>
    </lineage>
</organism>
<keyword evidence="1" id="KW-1133">Transmembrane helix</keyword>
<evidence type="ECO:0000313" key="3">
    <source>
        <dbReference type="Proteomes" id="UP000027390"/>
    </source>
</evidence>
<evidence type="ECO:0000313" key="2">
    <source>
        <dbReference type="EMBL" id="AID18087.1"/>
    </source>
</evidence>
<sequence length="38" mass="4195">MRSGGESVSPFDTLCVALLVFGVLVQAMHALGRWMMKR</sequence>
<feature type="transmembrane region" description="Helical" evidence="1">
    <location>
        <begin position="16"/>
        <end position="36"/>
    </location>
</feature>
<accession>A0A068CGK0</accession>
<protein>
    <submittedName>
        <fullName evidence="2">Uncharacterized protein</fullName>
    </submittedName>
</protein>
<name>A0A068CGK0_9CAUD</name>